<evidence type="ECO:0000313" key="1">
    <source>
        <dbReference type="EMBL" id="SDS79249.1"/>
    </source>
</evidence>
<dbReference type="Proteomes" id="UP000198688">
    <property type="component" value="Chromosome I"/>
</dbReference>
<dbReference type="AlphaFoldDB" id="A0A1H1V4R6"/>
<accession>A0A1H1V4R6</accession>
<evidence type="ECO:0000313" key="2">
    <source>
        <dbReference type="Proteomes" id="UP000198688"/>
    </source>
</evidence>
<gene>
    <name evidence="1" type="ORF">SAMN04489716_1628</name>
</gene>
<reference evidence="1 2" key="1">
    <citation type="submission" date="2016-10" db="EMBL/GenBank/DDBJ databases">
        <authorList>
            <person name="de Groot N.N."/>
        </authorList>
    </citation>
    <scope>NUCLEOTIDE SEQUENCE [LARGE SCALE GENOMIC DNA]</scope>
    <source>
        <strain evidence="1 2">DSM 43941</strain>
    </source>
</reference>
<proteinExistence type="predicted"/>
<dbReference type="EMBL" id="LT629758">
    <property type="protein sequence ID" value="SDS79249.1"/>
    <property type="molecule type" value="Genomic_DNA"/>
</dbReference>
<organism evidence="1 2">
    <name type="scientific">Actinoplanes derwentensis</name>
    <dbReference type="NCBI Taxonomy" id="113562"/>
    <lineage>
        <taxon>Bacteria</taxon>
        <taxon>Bacillati</taxon>
        <taxon>Actinomycetota</taxon>
        <taxon>Actinomycetes</taxon>
        <taxon>Micromonosporales</taxon>
        <taxon>Micromonosporaceae</taxon>
        <taxon>Actinoplanes</taxon>
    </lineage>
</organism>
<dbReference type="STRING" id="113562.SAMN04489716_1628"/>
<name>A0A1H1V4R6_9ACTN</name>
<protein>
    <submittedName>
        <fullName evidence="1">Uncharacterized protein</fullName>
    </submittedName>
</protein>
<sequence>MRDSGGVRIEGLARAVNGLIRSGVELQDLKAAFGRIADLGVELASRFAPIRTGALRRSIRGSKAKNKATVRAGGARLRYAGPINYGWPRREIQPNLFLQRAETVLRPDVLPILEREINTILERQF</sequence>
<keyword evidence="2" id="KW-1185">Reference proteome</keyword>